<accession>A0A1H6HII1</accession>
<evidence type="ECO:0000313" key="2">
    <source>
        <dbReference type="EMBL" id="SEH33988.1"/>
    </source>
</evidence>
<reference evidence="3" key="1">
    <citation type="submission" date="2016-10" db="EMBL/GenBank/DDBJ databases">
        <authorList>
            <person name="Varghese N."/>
            <person name="Submissions S."/>
        </authorList>
    </citation>
    <scope>NUCLEOTIDE SEQUENCE [LARGE SCALE GENOMIC DNA]</scope>
    <source>
        <strain evidence="3">DSM 13234</strain>
    </source>
</reference>
<protein>
    <submittedName>
        <fullName evidence="2">Uncharacterized protein</fullName>
    </submittedName>
</protein>
<feature type="region of interest" description="Disordered" evidence="1">
    <location>
        <begin position="1"/>
        <end position="22"/>
    </location>
</feature>
<dbReference type="RefSeq" id="WP_074767090.1">
    <property type="nucleotide sequence ID" value="NZ_FNWO01000005.1"/>
</dbReference>
<dbReference type="EMBL" id="FNWO01000005">
    <property type="protein sequence ID" value="SEH33988.1"/>
    <property type="molecule type" value="Genomic_DNA"/>
</dbReference>
<evidence type="ECO:0000313" key="3">
    <source>
        <dbReference type="Proteomes" id="UP000182983"/>
    </source>
</evidence>
<keyword evidence="3" id="KW-1185">Reference proteome</keyword>
<proteinExistence type="predicted"/>
<dbReference type="AlphaFoldDB" id="A0A1H6HII1"/>
<sequence>MSGWRTHEGQHSDRQPIKRSKDEKLRLLQRLKEEQAAFKPWAAASVKAALAKRIADLEFELAAAR</sequence>
<dbReference type="Proteomes" id="UP000182983">
    <property type="component" value="Unassembled WGS sequence"/>
</dbReference>
<organism evidence="2 3">
    <name type="scientific">Magnetospirillum fulvum</name>
    <name type="common">Rhodospirillum fulvum</name>
    <dbReference type="NCBI Taxonomy" id="1082"/>
    <lineage>
        <taxon>Bacteria</taxon>
        <taxon>Pseudomonadati</taxon>
        <taxon>Pseudomonadota</taxon>
        <taxon>Alphaproteobacteria</taxon>
        <taxon>Rhodospirillales</taxon>
        <taxon>Rhodospirillaceae</taxon>
        <taxon>Magnetospirillum</taxon>
    </lineage>
</organism>
<gene>
    <name evidence="2" type="ORF">SAMN04244559_01489</name>
</gene>
<name>A0A1H6HII1_MAGFU</name>
<evidence type="ECO:0000256" key="1">
    <source>
        <dbReference type="SAM" id="MobiDB-lite"/>
    </source>
</evidence>